<evidence type="ECO:0000313" key="2">
    <source>
        <dbReference type="Proteomes" id="UP000239735"/>
    </source>
</evidence>
<organism evidence="1 2">
    <name type="scientific">Candidatus Sulfuritelmatomonas gaucii</name>
    <dbReference type="NCBI Taxonomy" id="2043161"/>
    <lineage>
        <taxon>Bacteria</taxon>
        <taxon>Pseudomonadati</taxon>
        <taxon>Acidobacteriota</taxon>
        <taxon>Terriglobia</taxon>
        <taxon>Terriglobales</taxon>
        <taxon>Acidobacteriaceae</taxon>
        <taxon>Candidatus Sulfuritelmatomonas</taxon>
    </lineage>
</organism>
<gene>
    <name evidence="1" type="ORF">SBA5_590042</name>
</gene>
<accession>A0A2N9LVT5</accession>
<sequence>MSTAPTLLRPKILLLQIGRNSRREQLHRFWNPGFERTVLNGTAIGSAITELQPDLQPNFFTISHSSWGRVGEQPSGTLSTSGLACWQHLTVQ</sequence>
<dbReference type="AlphaFoldDB" id="A0A2N9LVT5"/>
<dbReference type="Proteomes" id="UP000239735">
    <property type="component" value="Unassembled WGS sequence"/>
</dbReference>
<name>A0A2N9LVT5_9BACT</name>
<evidence type="ECO:0000313" key="1">
    <source>
        <dbReference type="EMBL" id="SPE27334.1"/>
    </source>
</evidence>
<dbReference type="EMBL" id="OKRB01000118">
    <property type="protein sequence ID" value="SPE27334.1"/>
    <property type="molecule type" value="Genomic_DNA"/>
</dbReference>
<protein>
    <submittedName>
        <fullName evidence="1">Uncharacterized protein</fullName>
    </submittedName>
</protein>
<reference evidence="2" key="1">
    <citation type="submission" date="2018-02" db="EMBL/GenBank/DDBJ databases">
        <authorList>
            <person name="Hausmann B."/>
        </authorList>
    </citation>
    <scope>NUCLEOTIDE SEQUENCE [LARGE SCALE GENOMIC DNA]</scope>
    <source>
        <strain evidence="2">Peat soil MAG SbA5</strain>
    </source>
</reference>
<proteinExistence type="predicted"/>